<dbReference type="EMBL" id="CM020618">
    <property type="protein sequence ID" value="KAK1857502.1"/>
    <property type="molecule type" value="Genomic_DNA"/>
</dbReference>
<name>A0ACC3BJ28_PYRYE</name>
<gene>
    <name evidence="1" type="ORF">I4F81_000119</name>
</gene>
<reference evidence="1" key="1">
    <citation type="submission" date="2019-11" db="EMBL/GenBank/DDBJ databases">
        <title>Nori genome reveals adaptations in red seaweeds to the harsh intertidal environment.</title>
        <authorList>
            <person name="Wang D."/>
            <person name="Mao Y."/>
        </authorList>
    </citation>
    <scope>NUCLEOTIDE SEQUENCE</scope>
    <source>
        <tissue evidence="1">Gametophyte</tissue>
    </source>
</reference>
<comment type="caution">
    <text evidence="1">The sequence shown here is derived from an EMBL/GenBank/DDBJ whole genome shotgun (WGS) entry which is preliminary data.</text>
</comment>
<dbReference type="Proteomes" id="UP000798662">
    <property type="component" value="Chromosome 1"/>
</dbReference>
<evidence type="ECO:0000313" key="1">
    <source>
        <dbReference type="EMBL" id="KAK1857502.1"/>
    </source>
</evidence>
<proteinExistence type="predicted"/>
<evidence type="ECO:0000313" key="2">
    <source>
        <dbReference type="Proteomes" id="UP000798662"/>
    </source>
</evidence>
<protein>
    <submittedName>
        <fullName evidence="1">Uncharacterized protein</fullName>
    </submittedName>
</protein>
<sequence>MEGRGGGRPVAAAGDHLLYVNCGSDLIKSYDNHTWAADAGFDGGLKWVRTGLAGGPLNGLFHTSRYNPGLLTYTLRVPAASNYRLELVWAETFFTEAARRFMDVFVRVDGVEVEAIVQALDVYGEAQGRVYKLVYPPLDASTYGMPVQDTVQVFLQQSPASADVPATARGDPFLSGVGVYEDTRPTPAPTPTPSPGPTPDPDTGLFPPPNPEAINEALANTKAAGAPDVPVRAIAAAAREAVSQTAARVEASRVAADTAFGVTTPTDEVRAAYATAVDAVTAMRAAAAAFDTTYTTSFTPLTTAYNAAVAFIGGLSPEACSFITGVVKPFGYADEQRLVDNLAEVREAAAAAEAAGSTLATQEAEVTRTAAMAETALENFLEVVKNEAQPSPLPRLML</sequence>
<organism evidence="1 2">
    <name type="scientific">Pyropia yezoensis</name>
    <name type="common">Susabi-nori</name>
    <name type="synonym">Porphyra yezoensis</name>
    <dbReference type="NCBI Taxonomy" id="2788"/>
    <lineage>
        <taxon>Eukaryota</taxon>
        <taxon>Rhodophyta</taxon>
        <taxon>Bangiophyceae</taxon>
        <taxon>Bangiales</taxon>
        <taxon>Bangiaceae</taxon>
        <taxon>Pyropia</taxon>
    </lineage>
</organism>
<accession>A0ACC3BJ28</accession>
<keyword evidence="2" id="KW-1185">Reference proteome</keyword>